<gene>
    <name evidence="1" type="ORF">S01H1_76278</name>
</gene>
<evidence type="ECO:0000313" key="1">
    <source>
        <dbReference type="EMBL" id="GAG53454.1"/>
    </source>
</evidence>
<dbReference type="EMBL" id="BARS01051176">
    <property type="protein sequence ID" value="GAG53454.1"/>
    <property type="molecule type" value="Genomic_DNA"/>
</dbReference>
<comment type="caution">
    <text evidence="1">The sequence shown here is derived from an EMBL/GenBank/DDBJ whole genome shotgun (WGS) entry which is preliminary data.</text>
</comment>
<evidence type="ECO:0008006" key="2">
    <source>
        <dbReference type="Google" id="ProtNLM"/>
    </source>
</evidence>
<name>X0YC99_9ZZZZ</name>
<organism evidence="1">
    <name type="scientific">marine sediment metagenome</name>
    <dbReference type="NCBI Taxonomy" id="412755"/>
    <lineage>
        <taxon>unclassified sequences</taxon>
        <taxon>metagenomes</taxon>
        <taxon>ecological metagenomes</taxon>
    </lineage>
</organism>
<sequence>EQLKQLDQAGVQRVMLQWIDLDDIEGLEIIAQQVLPELV</sequence>
<proteinExistence type="predicted"/>
<feature type="non-terminal residue" evidence="1">
    <location>
        <position position="1"/>
    </location>
</feature>
<reference evidence="1" key="1">
    <citation type="journal article" date="2014" name="Front. Microbiol.">
        <title>High frequency of phylogenetically diverse reductive dehalogenase-homologous genes in deep subseafloor sedimentary metagenomes.</title>
        <authorList>
            <person name="Kawai M."/>
            <person name="Futagami T."/>
            <person name="Toyoda A."/>
            <person name="Takaki Y."/>
            <person name="Nishi S."/>
            <person name="Hori S."/>
            <person name="Arai W."/>
            <person name="Tsubouchi T."/>
            <person name="Morono Y."/>
            <person name="Uchiyama I."/>
            <person name="Ito T."/>
            <person name="Fujiyama A."/>
            <person name="Inagaki F."/>
            <person name="Takami H."/>
        </authorList>
    </citation>
    <scope>NUCLEOTIDE SEQUENCE</scope>
    <source>
        <strain evidence="1">Expedition CK06-06</strain>
    </source>
</reference>
<protein>
    <recommendedName>
        <fullName evidence="2">Luciferase-like domain-containing protein</fullName>
    </recommendedName>
</protein>
<accession>X0YC99</accession>
<dbReference type="AlphaFoldDB" id="X0YC99"/>